<sequence length="238" mass="26106">MEDEQFMIQSTRDLEAVAMMLPYAQDTLVKVKASLEALRSPAWEQVLKHHTGIMHLEILDMSPDFAPCDDVLQPLLSTSSRIKSFQGHIRTEAGIAALASAAAASASIHIRVEAPLNLSALHGKYAELHVCTPVLDTAVAAAPLPALPSPVLQVLSPGAGTWEAVVRTVLTYAPRCKKFWGIELRQSALSEEEERLLLLTLHEKRLRTNDAGITRAEPNGAHRRRIRLCEDPPAIYSP</sequence>
<dbReference type="RefSeq" id="XP_018014227.1">
    <property type="nucleotide sequence ID" value="XM_018158738.2"/>
</dbReference>
<protein>
    <submittedName>
        <fullName evidence="2">Uncharacterized protein LOC108671239</fullName>
    </submittedName>
</protein>
<name>A0A8B7NKQ1_HYAAZ</name>
<reference evidence="2" key="1">
    <citation type="submission" date="2025-08" db="UniProtKB">
        <authorList>
            <consortium name="RefSeq"/>
        </authorList>
    </citation>
    <scope>IDENTIFICATION</scope>
    <source>
        <tissue evidence="2">Whole organism</tissue>
    </source>
</reference>
<gene>
    <name evidence="2" type="primary">LOC108671239</name>
</gene>
<dbReference type="Proteomes" id="UP000694843">
    <property type="component" value="Unplaced"/>
</dbReference>
<evidence type="ECO:0000313" key="2">
    <source>
        <dbReference type="RefSeq" id="XP_018014227.1"/>
    </source>
</evidence>
<dbReference type="GeneID" id="108671239"/>
<evidence type="ECO:0000313" key="1">
    <source>
        <dbReference type="Proteomes" id="UP000694843"/>
    </source>
</evidence>
<proteinExistence type="predicted"/>
<keyword evidence="1" id="KW-1185">Reference proteome</keyword>
<dbReference type="KEGG" id="hazt:108671239"/>
<dbReference type="AlphaFoldDB" id="A0A8B7NKQ1"/>
<dbReference type="OrthoDB" id="6403733at2759"/>
<accession>A0A8B7NKQ1</accession>
<organism evidence="1 2">
    <name type="scientific">Hyalella azteca</name>
    <name type="common">Amphipod</name>
    <dbReference type="NCBI Taxonomy" id="294128"/>
    <lineage>
        <taxon>Eukaryota</taxon>
        <taxon>Metazoa</taxon>
        <taxon>Ecdysozoa</taxon>
        <taxon>Arthropoda</taxon>
        <taxon>Crustacea</taxon>
        <taxon>Multicrustacea</taxon>
        <taxon>Malacostraca</taxon>
        <taxon>Eumalacostraca</taxon>
        <taxon>Peracarida</taxon>
        <taxon>Amphipoda</taxon>
        <taxon>Senticaudata</taxon>
        <taxon>Talitrida</taxon>
        <taxon>Talitroidea</taxon>
        <taxon>Hyalellidae</taxon>
        <taxon>Hyalella</taxon>
    </lineage>
</organism>